<protein>
    <submittedName>
        <fullName evidence="1">Syncephapepsin</fullName>
    </submittedName>
</protein>
<dbReference type="EMBL" id="JASDAP010000017">
    <property type="protein sequence ID" value="KAK1889434.1"/>
    <property type="molecule type" value="Genomic_DNA"/>
</dbReference>
<reference evidence="1" key="1">
    <citation type="submission" date="2023-04" db="EMBL/GenBank/DDBJ databases">
        <title>Chromosome-level genome of Chaenocephalus aceratus.</title>
        <authorList>
            <person name="Park H."/>
        </authorList>
    </citation>
    <scope>NUCLEOTIDE SEQUENCE</scope>
    <source>
        <strain evidence="1">DE</strain>
        <tissue evidence="1">Muscle</tissue>
    </source>
</reference>
<accession>A0AAD9BVF0</accession>
<organism evidence="1 2">
    <name type="scientific">Dissostichus eleginoides</name>
    <name type="common">Patagonian toothfish</name>
    <name type="synonym">Dissostichus amissus</name>
    <dbReference type="NCBI Taxonomy" id="100907"/>
    <lineage>
        <taxon>Eukaryota</taxon>
        <taxon>Metazoa</taxon>
        <taxon>Chordata</taxon>
        <taxon>Craniata</taxon>
        <taxon>Vertebrata</taxon>
        <taxon>Euteleostomi</taxon>
        <taxon>Actinopterygii</taxon>
        <taxon>Neopterygii</taxon>
        <taxon>Teleostei</taxon>
        <taxon>Neoteleostei</taxon>
        <taxon>Acanthomorphata</taxon>
        <taxon>Eupercaria</taxon>
        <taxon>Perciformes</taxon>
        <taxon>Notothenioidei</taxon>
        <taxon>Nototheniidae</taxon>
        <taxon>Dissostichus</taxon>
    </lineage>
</organism>
<comment type="caution">
    <text evidence="1">The sequence shown here is derived from an EMBL/GenBank/DDBJ whole genome shotgun (WGS) entry which is preliminary data.</text>
</comment>
<dbReference type="Proteomes" id="UP001228049">
    <property type="component" value="Unassembled WGS sequence"/>
</dbReference>
<dbReference type="AlphaFoldDB" id="A0AAD9BVF0"/>
<evidence type="ECO:0000313" key="2">
    <source>
        <dbReference type="Proteomes" id="UP001228049"/>
    </source>
</evidence>
<name>A0AAD9BVF0_DISEL</name>
<sequence>MVMFITIEMDSVPAGFQRHVFREERGGSLCTSRASGSGSVGQLDHLLGVGFRLLLPVHSIAQYIKHDNDGRRTAGEVAARDCK</sequence>
<gene>
    <name evidence="1" type="ORF">KUDE01_014111</name>
</gene>
<evidence type="ECO:0000313" key="1">
    <source>
        <dbReference type="EMBL" id="KAK1889434.1"/>
    </source>
</evidence>
<proteinExistence type="predicted"/>
<keyword evidence="2" id="KW-1185">Reference proteome</keyword>